<reference evidence="6 7" key="1">
    <citation type="journal article" date="2023" name="Mol. Biol. Evol.">
        <title>Genomics of Secondarily Temperate Adaptation in the Only Non-Antarctic Icefish.</title>
        <authorList>
            <person name="Rivera-Colon A.G."/>
            <person name="Rayamajhi N."/>
            <person name="Minhas B.F."/>
            <person name="Madrigal G."/>
            <person name="Bilyk K.T."/>
            <person name="Yoon V."/>
            <person name="Hune M."/>
            <person name="Gregory S."/>
            <person name="Cheng C.H.C."/>
            <person name="Catchen J.M."/>
        </authorList>
    </citation>
    <scope>NUCLEOTIDE SEQUENCE [LARGE SCALE GENOMIC DNA]</scope>
    <source>
        <tissue evidence="6">White muscle</tissue>
    </source>
</reference>
<evidence type="ECO:0000256" key="3">
    <source>
        <dbReference type="SAM" id="MobiDB-lite"/>
    </source>
</evidence>
<dbReference type="FunFam" id="2.60.40.10:FF:000011">
    <property type="entry name" value="Titin b"/>
    <property type="match status" value="2"/>
</dbReference>
<dbReference type="PROSITE" id="PS50835">
    <property type="entry name" value="IG_LIKE"/>
    <property type="match status" value="4"/>
</dbReference>
<dbReference type="InterPro" id="IPR003598">
    <property type="entry name" value="Ig_sub2"/>
</dbReference>
<feature type="domain" description="Fibronectin type-III" evidence="5">
    <location>
        <begin position="2772"/>
        <end position="2866"/>
    </location>
</feature>
<dbReference type="Gene3D" id="2.60.40.10">
    <property type="entry name" value="Immunoglobulins"/>
    <property type="match status" value="31"/>
</dbReference>
<dbReference type="InterPro" id="IPR007110">
    <property type="entry name" value="Ig-like_dom"/>
</dbReference>
<dbReference type="FunFam" id="2.60.40.10:FF:000859">
    <property type="entry name" value="Titin b"/>
    <property type="match status" value="1"/>
</dbReference>
<dbReference type="Pfam" id="PF07679">
    <property type="entry name" value="I-set"/>
    <property type="match status" value="8"/>
</dbReference>
<evidence type="ECO:0000256" key="2">
    <source>
        <dbReference type="ARBA" id="ARBA00023319"/>
    </source>
</evidence>
<feature type="domain" description="Ig-like" evidence="4">
    <location>
        <begin position="1513"/>
        <end position="1600"/>
    </location>
</feature>
<dbReference type="FunFam" id="2.60.40.10:FF:000986">
    <property type="entry name" value="Titin b"/>
    <property type="match status" value="1"/>
</dbReference>
<dbReference type="SMART" id="SM00409">
    <property type="entry name" value="IG"/>
    <property type="match status" value="8"/>
</dbReference>
<dbReference type="PROSITE" id="PS50853">
    <property type="entry name" value="FN3"/>
    <property type="match status" value="21"/>
</dbReference>
<evidence type="ECO:0000256" key="1">
    <source>
        <dbReference type="ARBA" id="ARBA00022737"/>
    </source>
</evidence>
<name>A0AAN8DDU9_CHAGU</name>
<feature type="domain" description="Fibronectin type-III" evidence="5">
    <location>
        <begin position="45"/>
        <end position="137"/>
    </location>
</feature>
<dbReference type="SMART" id="SM00408">
    <property type="entry name" value="IGc2"/>
    <property type="match status" value="8"/>
</dbReference>
<feature type="domain" description="Fibronectin type-III" evidence="5">
    <location>
        <begin position="1415"/>
        <end position="1509"/>
    </location>
</feature>
<feature type="domain" description="Fibronectin type-III" evidence="5">
    <location>
        <begin position="2673"/>
        <end position="2766"/>
    </location>
</feature>
<feature type="domain" description="Fibronectin type-III" evidence="5">
    <location>
        <begin position="736"/>
        <end position="830"/>
    </location>
</feature>
<feature type="domain" description="Ig-like" evidence="4">
    <location>
        <begin position="1869"/>
        <end position="1961"/>
    </location>
</feature>
<feature type="domain" description="Fibronectin type-III" evidence="5">
    <location>
        <begin position="1964"/>
        <end position="2059"/>
    </location>
</feature>
<evidence type="ECO:0000313" key="7">
    <source>
        <dbReference type="Proteomes" id="UP001331515"/>
    </source>
</evidence>
<keyword evidence="1" id="KW-0677">Repeat</keyword>
<dbReference type="SUPFAM" id="SSF48726">
    <property type="entry name" value="Immunoglobulin"/>
    <property type="match status" value="8"/>
</dbReference>
<dbReference type="PANTHER" id="PTHR14340">
    <property type="entry name" value="MICROFIBRIL-ASSOCIATED GLYCOPROTEIN 3"/>
    <property type="match status" value="1"/>
</dbReference>
<dbReference type="Pfam" id="PF00041">
    <property type="entry name" value="fn3"/>
    <property type="match status" value="21"/>
</dbReference>
<feature type="domain" description="Fibronectin type-III" evidence="5">
    <location>
        <begin position="1768"/>
        <end position="1870"/>
    </location>
</feature>
<feature type="domain" description="Fibronectin type-III" evidence="5">
    <location>
        <begin position="2065"/>
        <end position="2160"/>
    </location>
</feature>
<dbReference type="InterPro" id="IPR036179">
    <property type="entry name" value="Ig-like_dom_sf"/>
</dbReference>
<dbReference type="FunFam" id="2.60.40.10:FF:000135">
    <property type="entry name" value="Titin a"/>
    <property type="match status" value="2"/>
</dbReference>
<organism evidence="6 7">
    <name type="scientific">Champsocephalus gunnari</name>
    <name type="common">Mackerel icefish</name>
    <dbReference type="NCBI Taxonomy" id="52237"/>
    <lineage>
        <taxon>Eukaryota</taxon>
        <taxon>Metazoa</taxon>
        <taxon>Chordata</taxon>
        <taxon>Craniata</taxon>
        <taxon>Vertebrata</taxon>
        <taxon>Euteleostomi</taxon>
        <taxon>Actinopterygii</taxon>
        <taxon>Neopterygii</taxon>
        <taxon>Teleostei</taxon>
        <taxon>Neoteleostei</taxon>
        <taxon>Acanthomorphata</taxon>
        <taxon>Eupercaria</taxon>
        <taxon>Perciformes</taxon>
        <taxon>Notothenioidei</taxon>
        <taxon>Channichthyidae</taxon>
        <taxon>Champsocephalus</taxon>
    </lineage>
</organism>
<gene>
    <name evidence="6" type="ORF">CgunFtcFv8_024132</name>
</gene>
<sequence>MMLKHLMEGTSYSFRVAAENQYGRSEYTETSKAVKAMNPLFPPGPPKDLHHDDVDKTEVWLVWNWPDRNGGSDITGFLVEYQEEGEREWDEWKTVSIPESHVTGLEEGKTYRFRVRAENAIGLSRPDTTLPILCQEKLVAPILEVDLKLTEGIIVKAGTTIRLPAIMRGIPVPVAKWMVEGEEITSEDNVKIDTDNFSTVLSINECTRAHTGSYLLSVSNPAGTKSAALSVTVLDVPAAPIGPVNILEVTPESMMIEWRPPKDDGGSAVTNYIVEKRESNKETWGGVSSGSLSTKVNIIRLQKGVEYVVRICAQNKMGVGAALESKPTVAEHTFLPPSPPGTPHATDVAEDSVTVGWTMPLSDGGSQISGYLIERRHKGGKWIRVNRTPCKDMKYTALGLFEGNEYEFRVFAENIAGYSSPSPTSELCKPCRPITAPGPPVNPKVKDYSKDTAYLVWTKPNKDGGSPIMGYTVEMKKAETEDWQKVNLDDFIKHSAYTVKGLEEGATYNFRIFATNMIGDGESKEIPKSVTAQDILIPPEIEMDLSCRERLTVRVGHNINMMGYIKARPEAEVLWSKEEVVLESGKRVAITQNFPLVHLKIKEASRADHGKYVLKASNEGGEASCTITVNVLDRPSHCQNLHVTYATKDSCMLNWETPADNGGSEITNYVVECREPSTSTWSMITSLCTNRKIKVKLMDGKEYLFRVSAVNKMGAGPTTETKTPLLAIDPIENPGEPENFRATDIGKNYVYLRWRKPDFDGGSPNISYNLECKSKDAENWEKLNTTTIADTFFLADTCKENQTYTFRVQTINEGGESAWVKLADILVKEEILKPVIDLKLTGVLTVKVGDSVRIEAGLRGKPAPEVQWIKEKAVGDNPRISYETGPDYSKFLLTKSRRTDTGKFIVTATNVAGTFTAYANINVLDVPGPVRNLRVTGIGADKCRVVWDPPEDEGGCEVDSYILEKCETRRMVWSTYSGSVVTPYCNVIRLVEGNEYIFRVKAENKMGTGPAMESKPVTVKTQFSKPGPPEAPDVSKVSKEEMTVVWAPPENDGGKSITGYILERKEKRAVRWVPCTKSPISERRMKVTNLIPNHEYQFRVKAENESPRVPPAFLKVGDSTKNSITLTWSKPVYDGGAPIINYSLDLRLKTDVDPENPSVGWKRIDTNGPLVLTEFTIGQLDEKLEYDFKVSAQNQMGWGRHAYLKESVSPKEIIEAPEIDLDASLRKGLSVRAGCPIRLFAVVRGRPSPKVTWKRLGVDNVGRRGHVDQVDSMSFLVIPESTREDSGRYSLTLSNSAGEKAVYVRVKVLDTPGPVGGLDATNITKTSAQLSWLPPDNDGGSPILNYIVEKREVDRKTWNKCIEDLRKTSFKVSNMTPGIEYYFRVTACNQYGIGVPQDSPKSYLAVDPISEPDPPKKMDVLDITKNSATLGWLKPLRDGGAKINGYVVDYQAEGAAEDKWTPYSVVKDMSIVVVGLTENTKYKFRVAARNSVGVSLAREAEGIFEVKEQLMAPKVMTPDIVSVRAGSKMVLEAIVAGKPPPFCKWKQGNEDVLTSDRLSVVKTLTSCTLITKNVKREDSGYYSLSAENSSGRVNQIIKVTVMDIPGPPEAPLEVTEVDVDGCTLLWGSPQEDGGSNITNYIVEKCDVSQGDWTMLTSSCTKTSFKTPPSEPLNLQINRINKDYVILSWERPSSDGGSPLTGFVIEKKERNSLLWMRANESLVKATQYTCTGLMEGVEYIFRVAALNLAGQGKPCKQTDIIIARTAIDPPGKPEVMDVTKHSVSLVWSRPTNDGGSKLIGYYMEYTKLPEEKWTRCNANCMNIQSESYTVSGLEEGQQYQFRVIARTAINTSMPSELSDKIPVIAEHVPPRVDLGLDMKNLIVVKAGANVSLDAEVFGKPIPKVTWMKDSAVVHVEGMKLSQKKYRHMLDLFCVTRKESGDYSIHAENPSGSKYATIKVKINPAPPASVKIAKVFCDRVKLRWEPPIADGGSEITNYIIEKRETSRANWALVSSNIHGHNTDSLVEKLIEGHEYEFRVSAENQYGVGDAIMTDPVMVKNPYDVPGPCEPPVITNITKDSMTVSWKAPANDGRASILGYMVERREATELAWAKVNRRPVIDRSIKAVQLSEGSEYEFRVIALNKAGPGKPSDASNAALAVDPVYPPGPPAFPKVVDSTRSSVSLSWSKPAYDGGCEIIGYLVECKRVDGEHWNKCNIPKKLQETRFLVTGLMDDAEYQFRVIAVNKIGFSESSEVPGNHMPKDILIAPEAELDADLRKALVLRAGVTMRVYVPLRGRPAPKVTWSKADANLKDRQVLIKTSEWDTWLMIEEVNRYDAGKYILTLENSSGSKSYTIVVKVLGEEMHIVMVLEGRGNWVQMEIPPAPPLNLTVKETSKTHVSITWDAPLLDGGSPVTSYVVEKRLADRKAWTCVAPTCQKISYRVTGLEEGLAYCFRVLAENAYGIGEGCETAGSVRASEQPGPVAEFKATKTTKDCIALAWKKPLVDGGSFVTSYILEQSEGEDKWTEILKGKTTSHTMGELTEGTEYLFRVKALNQSGEGPPCELTVIAKDQFVLPDCNLSALHDGCCVVKEGSTTRINIPLIGTPIPTVTWKKGDTGIGDTGRMCVESSTGVTTLLIRDCQRGDAETYKIHARNHAGSKECTFTVKVVGKPGICTGPIKFDEITADGITLEWGPPTDDGGAEVSNYIVEKRRTTDSKWATVASAIQKTSMRVIRLQDGVEYIFRVFAENKYGVGECLRSEPVIAQHPFNVPEAPAPPVIAEIRHEMAMLTWMDPKETGGSPITGFHVEFKERNSLMWKRATKTPLRLRDCRVTGLIEGLEYEFRVMAMNMAGLGRPSRVTEAVVALDPIDPPGKPEVISITRNTVTLMWTAPKYDGGHKLTGYMVEKLEAGGKAWLKANHVNIQGCAFTVTDLTEGAQYQFLVKAKNSAGAISVPSETTELVACRDEYGRP</sequence>
<dbReference type="SUPFAM" id="SSF49265">
    <property type="entry name" value="Fibronectin type III"/>
    <property type="match status" value="14"/>
</dbReference>
<comment type="caution">
    <text evidence="6">The sequence shown here is derived from an EMBL/GenBank/DDBJ whole genome shotgun (WGS) entry which is preliminary data.</text>
</comment>
<feature type="domain" description="Ig-like" evidence="4">
    <location>
        <begin position="1217"/>
        <end position="1307"/>
    </location>
</feature>
<dbReference type="PANTHER" id="PTHR14340:SF13">
    <property type="entry name" value="TITIN"/>
    <property type="match status" value="1"/>
</dbReference>
<feature type="domain" description="Ig-like" evidence="4">
    <location>
        <begin position="141"/>
        <end position="232"/>
    </location>
</feature>
<feature type="domain" description="Fibronectin type-III" evidence="5">
    <location>
        <begin position="2166"/>
        <end position="2261"/>
    </location>
</feature>
<dbReference type="FunFam" id="2.60.40.10:FF:000012">
    <property type="entry name" value="titin isoform X1"/>
    <property type="match status" value="3"/>
</dbReference>
<feature type="region of interest" description="Disordered" evidence="3">
    <location>
        <begin position="1009"/>
        <end position="1037"/>
    </location>
</feature>
<dbReference type="InterPro" id="IPR003599">
    <property type="entry name" value="Ig_sub"/>
</dbReference>
<protein>
    <recommendedName>
        <fullName evidence="8">Titin</fullName>
    </recommendedName>
</protein>
<dbReference type="FunFam" id="2.60.40.10:FF:000031">
    <property type="entry name" value="Myosin-binding protein C, slow type"/>
    <property type="match status" value="4"/>
</dbReference>
<feature type="domain" description="Fibronectin type-III" evidence="5">
    <location>
        <begin position="1670"/>
        <end position="1767"/>
    </location>
</feature>
<feature type="domain" description="Fibronectin type-III" evidence="5">
    <location>
        <begin position="1028"/>
        <end position="1119"/>
    </location>
</feature>
<dbReference type="FunFam" id="2.60.40.10:FF:000980">
    <property type="entry name" value="Titin b"/>
    <property type="match status" value="1"/>
</dbReference>
<dbReference type="Proteomes" id="UP001331515">
    <property type="component" value="Unassembled WGS sequence"/>
</dbReference>
<feature type="domain" description="Fibronectin type-III" evidence="5">
    <location>
        <begin position="240"/>
        <end position="333"/>
    </location>
</feature>
<evidence type="ECO:0000313" key="6">
    <source>
        <dbReference type="EMBL" id="KAK5920309.1"/>
    </source>
</evidence>
<feature type="domain" description="Fibronectin type-III" evidence="5">
    <location>
        <begin position="2870"/>
        <end position="2965"/>
    </location>
</feature>
<dbReference type="FunFam" id="2.60.40.10:FF:000002">
    <property type="entry name" value="Titin a"/>
    <property type="match status" value="3"/>
</dbReference>
<evidence type="ECO:0000259" key="4">
    <source>
        <dbReference type="PROSITE" id="PS50835"/>
    </source>
</evidence>
<evidence type="ECO:0008006" key="8">
    <source>
        <dbReference type="Google" id="ProtNLM"/>
    </source>
</evidence>
<dbReference type="EMBL" id="JAURVH010001523">
    <property type="protein sequence ID" value="KAK5920309.1"/>
    <property type="molecule type" value="Genomic_DNA"/>
</dbReference>
<dbReference type="FunFam" id="2.60.40.10:FF:000003">
    <property type="entry name" value="Titin isoform E"/>
    <property type="match status" value="4"/>
</dbReference>
<feature type="domain" description="Fibronectin type-III" evidence="5">
    <location>
        <begin position="2480"/>
        <end position="2575"/>
    </location>
</feature>
<feature type="domain" description="Fibronectin type-III" evidence="5">
    <location>
        <begin position="2383"/>
        <end position="2478"/>
    </location>
</feature>
<dbReference type="InterPro" id="IPR013098">
    <property type="entry name" value="Ig_I-set"/>
</dbReference>
<feature type="domain" description="Fibronectin type-III" evidence="5">
    <location>
        <begin position="339"/>
        <end position="438"/>
    </location>
</feature>
<dbReference type="CDD" id="cd00063">
    <property type="entry name" value="FN3"/>
    <property type="match status" value="22"/>
</dbReference>
<dbReference type="InterPro" id="IPR003961">
    <property type="entry name" value="FN3_dom"/>
</dbReference>
<feature type="domain" description="Fibronectin type-III" evidence="5">
    <location>
        <begin position="439"/>
        <end position="535"/>
    </location>
</feature>
<keyword evidence="7" id="KW-1185">Reference proteome</keyword>
<dbReference type="CDD" id="cd05748">
    <property type="entry name" value="Ig_Titin_like"/>
    <property type="match status" value="3"/>
</dbReference>
<feature type="domain" description="Fibronectin type-III" evidence="5">
    <location>
        <begin position="1314"/>
        <end position="1414"/>
    </location>
</feature>
<dbReference type="PRINTS" id="PR00014">
    <property type="entry name" value="FNTYPEIII"/>
</dbReference>
<dbReference type="InterPro" id="IPR036116">
    <property type="entry name" value="FN3_sf"/>
</dbReference>
<feature type="domain" description="Fibronectin type-III" evidence="5">
    <location>
        <begin position="1"/>
        <end position="39"/>
    </location>
</feature>
<dbReference type="InterPro" id="IPR013783">
    <property type="entry name" value="Ig-like_fold"/>
</dbReference>
<proteinExistence type="predicted"/>
<accession>A0AAN8DDU9</accession>
<feature type="domain" description="Fibronectin type-III" evidence="5">
    <location>
        <begin position="929"/>
        <end position="1022"/>
    </location>
</feature>
<evidence type="ECO:0000259" key="5">
    <source>
        <dbReference type="PROSITE" id="PS50853"/>
    </source>
</evidence>
<keyword evidence="2" id="KW-0393">Immunoglobulin domain</keyword>
<dbReference type="FunFam" id="2.60.40.10:FF:000034">
    <property type="entry name" value="Titin isoform A"/>
    <property type="match status" value="5"/>
</dbReference>
<feature type="domain" description="Fibronectin type-III" evidence="5">
    <location>
        <begin position="637"/>
        <end position="730"/>
    </location>
</feature>
<dbReference type="SMART" id="SM00060">
    <property type="entry name" value="FN3"/>
    <property type="match status" value="21"/>
</dbReference>